<evidence type="ECO:0000313" key="2">
    <source>
        <dbReference type="EMBL" id="ALS36319.1"/>
    </source>
</evidence>
<feature type="signal peptide" evidence="1">
    <location>
        <begin position="1"/>
        <end position="21"/>
    </location>
</feature>
<dbReference type="STRING" id="118060.ATZ35_03825"/>
<dbReference type="Proteomes" id="UP000067523">
    <property type="component" value="Chromosome"/>
</dbReference>
<dbReference type="EMBL" id="CP013655">
    <property type="protein sequence ID" value="ALS36319.1"/>
    <property type="molecule type" value="Genomic_DNA"/>
</dbReference>
<dbReference type="PROSITE" id="PS51257">
    <property type="entry name" value="PROKAR_LIPOPROTEIN"/>
    <property type="match status" value="1"/>
</dbReference>
<gene>
    <name evidence="2" type="ORF">ATZ35_03825</name>
</gene>
<reference evidence="3" key="1">
    <citation type="submission" date="2015-12" db="EMBL/GenBank/DDBJ databases">
        <authorList>
            <person name="Lauer A."/>
            <person name="Humrighouse B."/>
            <person name="Loparev V."/>
            <person name="Shewmaker P.L."/>
            <person name="Whitney A.M."/>
            <person name="McLaughlin R.W."/>
        </authorList>
    </citation>
    <scope>NUCLEOTIDE SEQUENCE [LARGE SCALE GENOMIC DNA]</scope>
    <source>
        <strain evidence="3">LMG 26678</strain>
    </source>
</reference>
<accession>A0A0U2VPF3</accession>
<dbReference type="RefSeq" id="WP_208929570.1">
    <property type="nucleotide sequence ID" value="NZ_CP013655.1"/>
</dbReference>
<name>A0A0U2VPF3_9ENTE</name>
<evidence type="ECO:0008006" key="4">
    <source>
        <dbReference type="Google" id="ProtNLM"/>
    </source>
</evidence>
<proteinExistence type="predicted"/>
<keyword evidence="3" id="KW-1185">Reference proteome</keyword>
<evidence type="ECO:0000256" key="1">
    <source>
        <dbReference type="SAM" id="SignalP"/>
    </source>
</evidence>
<keyword evidence="1" id="KW-0732">Signal</keyword>
<dbReference type="KEGG" id="erx:ATZ35_03825"/>
<evidence type="ECO:0000313" key="3">
    <source>
        <dbReference type="Proteomes" id="UP000067523"/>
    </source>
</evidence>
<organism evidence="2 3">
    <name type="scientific">Enterococcus rotai</name>
    <dbReference type="NCBI Taxonomy" id="118060"/>
    <lineage>
        <taxon>Bacteria</taxon>
        <taxon>Bacillati</taxon>
        <taxon>Bacillota</taxon>
        <taxon>Bacilli</taxon>
        <taxon>Lactobacillales</taxon>
        <taxon>Enterococcaceae</taxon>
        <taxon>Enterococcus</taxon>
    </lineage>
</organism>
<protein>
    <recommendedName>
        <fullName evidence="4">Lipoprotein</fullName>
    </recommendedName>
</protein>
<feature type="chain" id="PRO_5006833117" description="Lipoprotein" evidence="1">
    <location>
        <begin position="22"/>
        <end position="244"/>
    </location>
</feature>
<sequence>MKRKVVLLFILVLLFSGCSKGKSETKAKPLSNEDISLITSVKQKGALSQMNLPNLTEEEAKNTLEDKYSLEMNAFLTKAMTSVDDLVKAEKIQDKDRNYTILAEENKLTIYAAQYYDLKGNGQILLGQAEATYKYDKLSQKIHSLKQSILINCTSFESNEGKRLEVLVKNLAEAMVLTESDQVMKQFSVEIKKSADELSKKVISIYDDSKEAEKKAGIGRLINLSFDREGRLEEVYAQVMDYSD</sequence>
<dbReference type="AlphaFoldDB" id="A0A0U2VPF3"/>